<feature type="domain" description="C2H2-type" evidence="2">
    <location>
        <begin position="340"/>
        <end position="362"/>
    </location>
</feature>
<proteinExistence type="predicted"/>
<feature type="region of interest" description="Disordered" evidence="1">
    <location>
        <begin position="221"/>
        <end position="241"/>
    </location>
</feature>
<evidence type="ECO:0000313" key="4">
    <source>
        <dbReference type="Proteomes" id="UP001472677"/>
    </source>
</evidence>
<comment type="caution">
    <text evidence="3">The sequence shown here is derived from an EMBL/GenBank/DDBJ whole genome shotgun (WGS) entry which is preliminary data.</text>
</comment>
<dbReference type="SMART" id="SM00451">
    <property type="entry name" value="ZnF_U1"/>
    <property type="match status" value="4"/>
</dbReference>
<dbReference type="Pfam" id="PF12874">
    <property type="entry name" value="zf-met"/>
    <property type="match status" value="4"/>
</dbReference>
<feature type="compositionally biased region" description="Basic and acidic residues" evidence="1">
    <location>
        <begin position="228"/>
        <end position="241"/>
    </location>
</feature>
<feature type="region of interest" description="Disordered" evidence="1">
    <location>
        <begin position="171"/>
        <end position="193"/>
    </location>
</feature>
<dbReference type="InterPro" id="IPR036236">
    <property type="entry name" value="Znf_C2H2_sf"/>
</dbReference>
<evidence type="ECO:0000256" key="1">
    <source>
        <dbReference type="SAM" id="MobiDB-lite"/>
    </source>
</evidence>
<dbReference type="PANTHER" id="PTHR47487">
    <property type="entry name" value="OS06G0651300 PROTEIN-RELATED"/>
    <property type="match status" value="1"/>
</dbReference>
<feature type="region of interest" description="Disordered" evidence="1">
    <location>
        <begin position="569"/>
        <end position="612"/>
    </location>
</feature>
<evidence type="ECO:0000313" key="3">
    <source>
        <dbReference type="EMBL" id="KAK8523434.1"/>
    </source>
</evidence>
<dbReference type="PANTHER" id="PTHR47487:SF8">
    <property type="entry name" value="OS08G0270900 PROTEIN"/>
    <property type="match status" value="1"/>
</dbReference>
<dbReference type="SMART" id="SM00355">
    <property type="entry name" value="ZnF_C2H2"/>
    <property type="match status" value="4"/>
</dbReference>
<dbReference type="InterPro" id="IPR013087">
    <property type="entry name" value="Znf_C2H2_type"/>
</dbReference>
<dbReference type="Proteomes" id="UP001472677">
    <property type="component" value="Unassembled WGS sequence"/>
</dbReference>
<feature type="compositionally biased region" description="Basic and acidic residues" evidence="1">
    <location>
        <begin position="580"/>
        <end position="593"/>
    </location>
</feature>
<feature type="domain" description="C2H2-type" evidence="2">
    <location>
        <begin position="438"/>
        <end position="460"/>
    </location>
</feature>
<feature type="compositionally biased region" description="Low complexity" evidence="1">
    <location>
        <begin position="12"/>
        <end position="28"/>
    </location>
</feature>
<organism evidence="3 4">
    <name type="scientific">Hibiscus sabdariffa</name>
    <name type="common">roselle</name>
    <dbReference type="NCBI Taxonomy" id="183260"/>
    <lineage>
        <taxon>Eukaryota</taxon>
        <taxon>Viridiplantae</taxon>
        <taxon>Streptophyta</taxon>
        <taxon>Embryophyta</taxon>
        <taxon>Tracheophyta</taxon>
        <taxon>Spermatophyta</taxon>
        <taxon>Magnoliopsida</taxon>
        <taxon>eudicotyledons</taxon>
        <taxon>Gunneridae</taxon>
        <taxon>Pentapetalae</taxon>
        <taxon>rosids</taxon>
        <taxon>malvids</taxon>
        <taxon>Malvales</taxon>
        <taxon>Malvaceae</taxon>
        <taxon>Malvoideae</taxon>
        <taxon>Hibiscus</taxon>
    </lineage>
</organism>
<feature type="domain" description="C2H2-type" evidence="2">
    <location>
        <begin position="637"/>
        <end position="659"/>
    </location>
</feature>
<accession>A0ABR2CUI7</accession>
<dbReference type="Gene3D" id="3.30.160.60">
    <property type="entry name" value="Classic Zinc Finger"/>
    <property type="match status" value="4"/>
</dbReference>
<dbReference type="SUPFAM" id="SSF57667">
    <property type="entry name" value="beta-beta-alpha zinc fingers"/>
    <property type="match status" value="4"/>
</dbReference>
<dbReference type="PROSITE" id="PS00028">
    <property type="entry name" value="ZINC_FINGER_C2H2_1"/>
    <property type="match status" value="3"/>
</dbReference>
<gene>
    <name evidence="3" type="ORF">V6N12_047954</name>
</gene>
<evidence type="ECO:0000259" key="2">
    <source>
        <dbReference type="PROSITE" id="PS00028"/>
    </source>
</evidence>
<reference evidence="3 4" key="1">
    <citation type="journal article" date="2024" name="G3 (Bethesda)">
        <title>Genome assembly of Hibiscus sabdariffa L. provides insights into metabolisms of medicinal natural products.</title>
        <authorList>
            <person name="Kim T."/>
        </authorList>
    </citation>
    <scope>NUCLEOTIDE SEQUENCE [LARGE SCALE GENOMIC DNA]</scope>
    <source>
        <strain evidence="3">TK-2024</strain>
        <tissue evidence="3">Old leaves</tissue>
    </source>
</reference>
<keyword evidence="4" id="KW-1185">Reference proteome</keyword>
<protein>
    <recommendedName>
        <fullName evidence="2">C2H2-type domain-containing protein</fullName>
    </recommendedName>
</protein>
<feature type="compositionally biased region" description="Basic and acidic residues" evidence="1">
    <location>
        <begin position="600"/>
        <end position="612"/>
    </location>
</feature>
<dbReference type="InterPro" id="IPR003604">
    <property type="entry name" value="Matrin/U1-like-C_Znf_C2H2"/>
</dbReference>
<dbReference type="EMBL" id="JBBPBM010000043">
    <property type="protein sequence ID" value="KAK8523434.1"/>
    <property type="molecule type" value="Genomic_DNA"/>
</dbReference>
<feature type="region of interest" description="Disordered" evidence="1">
    <location>
        <begin position="1"/>
        <end position="34"/>
    </location>
</feature>
<sequence>MEFNFRAVGDTSSNTVPSSSSGFNPPSSDQILRPNSSLVRSRPETVELEKLQIREQIMASEVARRIALEAEVRREMVTEWEMAAMHRVRETGLSFEQSLTMHLDPRLPLHSLNRWRPEACFNMLSPPPTLLPSPVVLPPPLTQVLESEVKDASEEKKNRLIILPKPDPNRVVGAKWKTPPPAGTTELPRPSISSKVTQNEEWSCAICQINASSDEVLAGHLGGKKHKANEARQKAHEREKNSDTNIVTLPKKHKQSDEITEDNGKIKNEKDLQLIKIDVKAENLMEKKVADSLEKKHAPTAMDDVEKKFEDSLEKKHAPTVMNVVDMTPKLEKKKKKFRCEICSVDVNSEVIMKTHEKGRKHKARLREIGKSNVAALATTATANTFTKQATSSNAQLPEVANVVSDDYSLEKKHEPTVMDAVEMTPGLGRKKKIKFRCEICSVDVNSEVAMETHEKGRRHKARVWGIGKSNVAALATTATTITFTELATSNNAQLPEVADVVSDDGKLMDVPKEKNSNTSINTNTVMLPEKIKQLAEKSEDNGKMMDEQLIMREEKAESFTEKKIADSLEKKHTPTAMDEVEKKSADSLEKKHTPTAMDEVGKKSADSLEKKHEPTVMDAVEMTPGLGRKKKFKFWCEICSIGVNSELAMETHIKGRRHRARLPETGKSNVAAATTDTVTEQTSNNAQVPKVADVVSDEAKLMDVPNAEEL</sequence>
<name>A0ABR2CUI7_9ROSI</name>